<reference evidence="8 9" key="1">
    <citation type="journal article" date="2015" name="Nature">
        <title>rRNA introns, odd ribosomes, and small enigmatic genomes across a large radiation of phyla.</title>
        <authorList>
            <person name="Brown C.T."/>
            <person name="Hug L.A."/>
            <person name="Thomas B.C."/>
            <person name="Sharon I."/>
            <person name="Castelle C.J."/>
            <person name="Singh A."/>
            <person name="Wilkins M.J."/>
            <person name="Williams K.H."/>
            <person name="Banfield J.F."/>
        </authorList>
    </citation>
    <scope>NUCLEOTIDE SEQUENCE [LARGE SCALE GENOMIC DNA]</scope>
</reference>
<organism evidence="8 9">
    <name type="scientific">Candidatus Collierbacteria bacterium GW2011_GWC2_43_12</name>
    <dbReference type="NCBI Taxonomy" id="1618390"/>
    <lineage>
        <taxon>Bacteria</taxon>
        <taxon>Candidatus Collieribacteriota</taxon>
    </lineage>
</organism>
<evidence type="ECO:0000256" key="3">
    <source>
        <dbReference type="ARBA" id="ARBA00012438"/>
    </source>
</evidence>
<dbReference type="InterPro" id="IPR036890">
    <property type="entry name" value="HATPase_C_sf"/>
</dbReference>
<comment type="catalytic activity">
    <reaction evidence="1">
        <text>ATP + protein L-histidine = ADP + protein N-phospho-L-histidine.</text>
        <dbReference type="EC" id="2.7.13.3"/>
    </reaction>
</comment>
<evidence type="ECO:0000256" key="5">
    <source>
        <dbReference type="ARBA" id="ARBA00022679"/>
    </source>
</evidence>
<gene>
    <name evidence="8" type="ORF">UV68_C0041G0015</name>
</gene>
<protein>
    <recommendedName>
        <fullName evidence="3">histidine kinase</fullName>
        <ecNumber evidence="3">2.7.13.3</ecNumber>
    </recommendedName>
</protein>
<dbReference type="GO" id="GO:0004673">
    <property type="term" value="F:protein histidine kinase activity"/>
    <property type="evidence" value="ECO:0007669"/>
    <property type="project" value="UniProtKB-EC"/>
</dbReference>
<keyword evidence="7" id="KW-0472">Membrane</keyword>
<dbReference type="PANTHER" id="PTHR45528:SF12">
    <property type="entry name" value="SENSOR HISTIDINE KINASE ARSS"/>
    <property type="match status" value="1"/>
</dbReference>
<evidence type="ECO:0000313" key="8">
    <source>
        <dbReference type="EMBL" id="KKS92628.1"/>
    </source>
</evidence>
<dbReference type="InterPro" id="IPR050398">
    <property type="entry name" value="HssS/ArlS-like"/>
</dbReference>
<dbReference type="AlphaFoldDB" id="A0A0G1G108"/>
<evidence type="ECO:0000256" key="1">
    <source>
        <dbReference type="ARBA" id="ARBA00000085"/>
    </source>
</evidence>
<accession>A0A0G1G108</accession>
<dbReference type="EMBL" id="LCFK01000041">
    <property type="protein sequence ID" value="KKS92628.1"/>
    <property type="molecule type" value="Genomic_DNA"/>
</dbReference>
<sequence>MIFYEIKSKKDGKVIITNMVGFPEAERFDSDKNTKFSDIAAISRTKESNEFFVWVVSVGDKDLYNSSKRFGLVVEAYYELAGKYFEYFLTKMNAHSHTITTIQGQMATKLEGLVSRKQFRAQTYSESIDKIKSVISGKEDELSEILFYLDKRLFDMRNQIDGFNLLYANKNYALNPNDYNPVNVKKVLLSTATPFLDKLRENNVRLDIDGITEKYAQENKINLNYKFFNLALYNFFDNIAKYTKGNSDLKISFNKESNNFSILFEMISRYIEDHESELIFEDGYSGKHAAGKSGNGIGMFYTKKALNMIGLDISLGDVSDIHSAGGNKYSKNTFKIFNVV</sequence>
<comment type="subcellular location">
    <subcellularLocation>
        <location evidence="2">Membrane</location>
        <topology evidence="2">Multi-pass membrane protein</topology>
    </subcellularLocation>
</comment>
<evidence type="ECO:0000256" key="4">
    <source>
        <dbReference type="ARBA" id="ARBA00022553"/>
    </source>
</evidence>
<dbReference type="Proteomes" id="UP000033980">
    <property type="component" value="Unassembled WGS sequence"/>
</dbReference>
<evidence type="ECO:0000313" key="9">
    <source>
        <dbReference type="Proteomes" id="UP000033980"/>
    </source>
</evidence>
<dbReference type="EC" id="2.7.13.3" evidence="3"/>
<keyword evidence="5" id="KW-0808">Transferase</keyword>
<evidence type="ECO:0000256" key="2">
    <source>
        <dbReference type="ARBA" id="ARBA00004141"/>
    </source>
</evidence>
<dbReference type="GO" id="GO:0016020">
    <property type="term" value="C:membrane"/>
    <property type="evidence" value="ECO:0007669"/>
    <property type="project" value="UniProtKB-SubCell"/>
</dbReference>
<evidence type="ECO:0000256" key="7">
    <source>
        <dbReference type="ARBA" id="ARBA00023136"/>
    </source>
</evidence>
<dbReference type="PANTHER" id="PTHR45528">
    <property type="entry name" value="SENSOR HISTIDINE KINASE CPXA"/>
    <property type="match status" value="1"/>
</dbReference>
<evidence type="ECO:0000256" key="6">
    <source>
        <dbReference type="ARBA" id="ARBA00022777"/>
    </source>
</evidence>
<keyword evidence="6" id="KW-0418">Kinase</keyword>
<proteinExistence type="predicted"/>
<dbReference type="SUPFAM" id="SSF55874">
    <property type="entry name" value="ATPase domain of HSP90 chaperone/DNA topoisomerase II/histidine kinase"/>
    <property type="match status" value="1"/>
</dbReference>
<dbReference type="Gene3D" id="3.30.565.10">
    <property type="entry name" value="Histidine kinase-like ATPase, C-terminal domain"/>
    <property type="match status" value="1"/>
</dbReference>
<keyword evidence="4" id="KW-0597">Phosphoprotein</keyword>
<comment type="caution">
    <text evidence="8">The sequence shown here is derived from an EMBL/GenBank/DDBJ whole genome shotgun (WGS) entry which is preliminary data.</text>
</comment>
<name>A0A0G1G108_9BACT</name>